<evidence type="ECO:0000313" key="1">
    <source>
        <dbReference type="EMBL" id="PRX41277.1"/>
    </source>
</evidence>
<keyword evidence="2" id="KW-1185">Reference proteome</keyword>
<gene>
    <name evidence="1" type="ORF">CLV97_10743</name>
</gene>
<reference evidence="1 2" key="1">
    <citation type="submission" date="2018-03" db="EMBL/GenBank/DDBJ databases">
        <title>Genomic Encyclopedia of Archaeal and Bacterial Type Strains, Phase II (KMG-II): from individual species to whole genera.</title>
        <authorList>
            <person name="Goeker M."/>
        </authorList>
    </citation>
    <scope>NUCLEOTIDE SEQUENCE [LARGE SCALE GENOMIC DNA]</scope>
    <source>
        <strain evidence="1 2">DSM 44946</strain>
    </source>
</reference>
<dbReference type="AlphaFoldDB" id="A0A2T0LGJ7"/>
<organism evidence="1 2">
    <name type="scientific">Planifilum fimeticola</name>
    <dbReference type="NCBI Taxonomy" id="201975"/>
    <lineage>
        <taxon>Bacteria</taxon>
        <taxon>Bacillati</taxon>
        <taxon>Bacillota</taxon>
        <taxon>Bacilli</taxon>
        <taxon>Bacillales</taxon>
        <taxon>Thermoactinomycetaceae</taxon>
        <taxon>Planifilum</taxon>
    </lineage>
</organism>
<comment type="caution">
    <text evidence="1">The sequence shown here is derived from an EMBL/GenBank/DDBJ whole genome shotgun (WGS) entry which is preliminary data.</text>
</comment>
<dbReference type="Proteomes" id="UP000237797">
    <property type="component" value="Unassembled WGS sequence"/>
</dbReference>
<sequence length="104" mass="11455">MIRPRRAFFLRNGSIAGAMFEDLIHKPLDGLKMRLVDRKLTIPGGMGRVEEASFSFNEPATEEEIQGFIRRTGFRMITGHFSGTSTGPPFSSSGTEAGWNCAVC</sequence>
<protein>
    <submittedName>
        <fullName evidence="1">Uncharacterized protein</fullName>
    </submittedName>
</protein>
<accession>A0A2T0LGJ7</accession>
<dbReference type="EMBL" id="PVNE01000007">
    <property type="protein sequence ID" value="PRX41277.1"/>
    <property type="molecule type" value="Genomic_DNA"/>
</dbReference>
<proteinExistence type="predicted"/>
<name>A0A2T0LGJ7_9BACL</name>
<evidence type="ECO:0000313" key="2">
    <source>
        <dbReference type="Proteomes" id="UP000237797"/>
    </source>
</evidence>